<comment type="caution">
    <text evidence="2">The sequence shown here is derived from an EMBL/GenBank/DDBJ whole genome shotgun (WGS) entry which is preliminary data.</text>
</comment>
<evidence type="ECO:0000259" key="1">
    <source>
        <dbReference type="Pfam" id="PF04324"/>
    </source>
</evidence>
<protein>
    <submittedName>
        <fullName evidence="2">(2Fe-2S)-binding protein</fullName>
    </submittedName>
</protein>
<organism evidence="2 3">
    <name type="scientific">Lachnoclostridium phytofermentans</name>
    <dbReference type="NCBI Taxonomy" id="66219"/>
    <lineage>
        <taxon>Bacteria</taxon>
        <taxon>Bacillati</taxon>
        <taxon>Bacillota</taxon>
        <taxon>Clostridia</taxon>
        <taxon>Lachnospirales</taxon>
        <taxon>Lachnospiraceae</taxon>
    </lineage>
</organism>
<dbReference type="AlphaFoldDB" id="A0A3D2X437"/>
<evidence type="ECO:0000313" key="3">
    <source>
        <dbReference type="Proteomes" id="UP000262969"/>
    </source>
</evidence>
<dbReference type="EMBL" id="DPVV01000188">
    <property type="protein sequence ID" value="HCL01872.1"/>
    <property type="molecule type" value="Genomic_DNA"/>
</dbReference>
<dbReference type="InterPro" id="IPR041854">
    <property type="entry name" value="BFD-like_2Fe2S-bd_dom_sf"/>
</dbReference>
<accession>A0A3D2X437</accession>
<sequence length="58" mass="6073">MNDDDIICTCFDVSVKDIKDAYANGATTIEAIGEATQAGTLCGACIDDIESLLESLSK</sequence>
<reference evidence="2 3" key="1">
    <citation type="journal article" date="2018" name="Nat. Biotechnol.">
        <title>A standardized bacterial taxonomy based on genome phylogeny substantially revises the tree of life.</title>
        <authorList>
            <person name="Parks D.H."/>
            <person name="Chuvochina M."/>
            <person name="Waite D.W."/>
            <person name="Rinke C."/>
            <person name="Skarshewski A."/>
            <person name="Chaumeil P.A."/>
            <person name="Hugenholtz P."/>
        </authorList>
    </citation>
    <scope>NUCLEOTIDE SEQUENCE [LARGE SCALE GENOMIC DNA]</scope>
    <source>
        <strain evidence="2">UBA11728</strain>
    </source>
</reference>
<gene>
    <name evidence="2" type="ORF">DHW61_05555</name>
</gene>
<dbReference type="InterPro" id="IPR007419">
    <property type="entry name" value="BFD-like_2Fe2S-bd_dom"/>
</dbReference>
<evidence type="ECO:0000313" key="2">
    <source>
        <dbReference type="EMBL" id="HCL01872.1"/>
    </source>
</evidence>
<dbReference type="Pfam" id="PF04324">
    <property type="entry name" value="Fer2_BFD"/>
    <property type="match status" value="1"/>
</dbReference>
<dbReference type="Proteomes" id="UP000262969">
    <property type="component" value="Unassembled WGS sequence"/>
</dbReference>
<name>A0A3D2X437_9FIRM</name>
<feature type="domain" description="BFD-like [2Fe-2S]-binding" evidence="1">
    <location>
        <begin position="6"/>
        <end position="54"/>
    </location>
</feature>
<dbReference type="Gene3D" id="1.10.10.1100">
    <property type="entry name" value="BFD-like [2Fe-2S]-binding domain"/>
    <property type="match status" value="1"/>
</dbReference>
<proteinExistence type="predicted"/>